<dbReference type="GO" id="GO:0005634">
    <property type="term" value="C:nucleus"/>
    <property type="evidence" value="ECO:0007669"/>
    <property type="project" value="UniProtKB-SubCell"/>
</dbReference>
<dbReference type="GO" id="GO:0006952">
    <property type="term" value="P:defense response"/>
    <property type="evidence" value="ECO:0007669"/>
    <property type="project" value="UniProtKB-KW"/>
</dbReference>
<dbReference type="Proteomes" id="UP000826271">
    <property type="component" value="Unassembled WGS sequence"/>
</dbReference>
<dbReference type="PANTHER" id="PTHR31657">
    <property type="entry name" value="ETHYLENE-RESPONSIVE TRANSCRIPTION FACTOR ERF061"/>
    <property type="match status" value="1"/>
</dbReference>
<dbReference type="FunFam" id="3.30.730.10:FF:000001">
    <property type="entry name" value="Ethylene-responsive transcription factor 2"/>
    <property type="match status" value="1"/>
</dbReference>
<dbReference type="GO" id="GO:0000976">
    <property type="term" value="F:transcription cis-regulatory region binding"/>
    <property type="evidence" value="ECO:0007669"/>
    <property type="project" value="UniProtKB-ARBA"/>
</dbReference>
<sequence length="429" mass="47740">MHEINAFLEVVDVRGTESGLELDSSSFEVHTDVGFHFFDGVAMASTSMVAEVELSKTAAEIGRVKGTSEITRNCSFRVSGTVWCERGGTIVKKRAKESFPSLARSHNLTKADVRRYRLTMKVVKITNDEVGLERQSYGLHSLYNGAVVNPFNGGELMEALEPFMKSASSPPHFSSSSYTLTTSTNTTSPSTSFNSFPYSSSYHPPSQFDPNMYSCGGVDSDTSIELSPITQIPFQPQPQPQPQLLGVSMKQVGSPPQKPTKLYRGVRQRHWGKWVAEIRLPKNRTRLWLGTFDTAEEAALAYDKAAYKLRGDYARLNFPHLRHSGFHEYKPVLHASVDAKLQAICQTLAEGKSVDKKKSSTTKSNKKKKSEEDEEKSSSQMMMTTMSESSESDGSSDLAFPEFLEEEQPGWEMGSLPKYPSYEIDWSAL</sequence>
<evidence type="ECO:0000256" key="9">
    <source>
        <dbReference type="ARBA" id="ARBA00024343"/>
    </source>
</evidence>
<name>A0AAV6WJZ9_9LAMI</name>
<dbReference type="PANTHER" id="PTHR31657:SF87">
    <property type="entry name" value="ETHYLENE-RESPONSIVE TRANSCRIPTION FACTOR RAP2-13"/>
    <property type="match status" value="1"/>
</dbReference>
<keyword evidence="4" id="KW-0805">Transcription regulation</keyword>
<dbReference type="EMBL" id="WHWC01000015">
    <property type="protein sequence ID" value="KAG8369215.1"/>
    <property type="molecule type" value="Genomic_DNA"/>
</dbReference>
<evidence type="ECO:0000256" key="8">
    <source>
        <dbReference type="ARBA" id="ARBA00023242"/>
    </source>
</evidence>
<dbReference type="PRINTS" id="PR00367">
    <property type="entry name" value="ETHRSPELEMNT"/>
</dbReference>
<keyword evidence="5" id="KW-0238">DNA-binding</keyword>
<organism evidence="12 13">
    <name type="scientific">Buddleja alternifolia</name>
    <dbReference type="NCBI Taxonomy" id="168488"/>
    <lineage>
        <taxon>Eukaryota</taxon>
        <taxon>Viridiplantae</taxon>
        <taxon>Streptophyta</taxon>
        <taxon>Embryophyta</taxon>
        <taxon>Tracheophyta</taxon>
        <taxon>Spermatophyta</taxon>
        <taxon>Magnoliopsida</taxon>
        <taxon>eudicotyledons</taxon>
        <taxon>Gunneridae</taxon>
        <taxon>Pentapetalae</taxon>
        <taxon>asterids</taxon>
        <taxon>lamiids</taxon>
        <taxon>Lamiales</taxon>
        <taxon>Scrophulariaceae</taxon>
        <taxon>Buddlejeae</taxon>
        <taxon>Buddleja</taxon>
    </lineage>
</organism>
<comment type="subcellular location">
    <subcellularLocation>
        <location evidence="1">Nucleus</location>
    </subcellularLocation>
</comment>
<evidence type="ECO:0000256" key="4">
    <source>
        <dbReference type="ARBA" id="ARBA00023015"/>
    </source>
</evidence>
<dbReference type="Gene3D" id="3.30.730.10">
    <property type="entry name" value="AP2/ERF domain"/>
    <property type="match status" value="1"/>
</dbReference>
<dbReference type="InterPro" id="IPR016177">
    <property type="entry name" value="DNA-bd_dom_sf"/>
</dbReference>
<keyword evidence="3" id="KW-0611">Plant defense</keyword>
<accession>A0AAV6WJZ9</accession>
<keyword evidence="7" id="KW-0804">Transcription</keyword>
<evidence type="ECO:0000256" key="1">
    <source>
        <dbReference type="ARBA" id="ARBA00004123"/>
    </source>
</evidence>
<keyword evidence="2" id="KW-0936">Ethylene signaling pathway</keyword>
<dbReference type="AlphaFoldDB" id="A0AAV6WJZ9"/>
<evidence type="ECO:0000256" key="6">
    <source>
        <dbReference type="ARBA" id="ARBA00023159"/>
    </source>
</evidence>
<dbReference type="InterPro" id="IPR001471">
    <property type="entry name" value="AP2/ERF_dom"/>
</dbReference>
<dbReference type="PROSITE" id="PS51032">
    <property type="entry name" value="AP2_ERF"/>
    <property type="match status" value="1"/>
</dbReference>
<comment type="caution">
    <text evidence="12">The sequence shown here is derived from an EMBL/GenBank/DDBJ whole genome shotgun (WGS) entry which is preliminary data.</text>
</comment>
<dbReference type="SUPFAM" id="SSF54171">
    <property type="entry name" value="DNA-binding domain"/>
    <property type="match status" value="1"/>
</dbReference>
<evidence type="ECO:0000256" key="7">
    <source>
        <dbReference type="ARBA" id="ARBA00023163"/>
    </source>
</evidence>
<feature type="domain" description="AP2/ERF" evidence="11">
    <location>
        <begin position="262"/>
        <end position="319"/>
    </location>
</feature>
<keyword evidence="6" id="KW-0010">Activator</keyword>
<dbReference type="CDD" id="cd00018">
    <property type="entry name" value="AP2"/>
    <property type="match status" value="1"/>
</dbReference>
<dbReference type="SMART" id="SM00380">
    <property type="entry name" value="AP2"/>
    <property type="match status" value="1"/>
</dbReference>
<evidence type="ECO:0000256" key="3">
    <source>
        <dbReference type="ARBA" id="ARBA00022821"/>
    </source>
</evidence>
<proteinExistence type="inferred from homology"/>
<evidence type="ECO:0000256" key="2">
    <source>
        <dbReference type="ARBA" id="ARBA00022745"/>
    </source>
</evidence>
<gene>
    <name evidence="12" type="ORF">BUALT_Bualt15G0128000</name>
</gene>
<evidence type="ECO:0000256" key="10">
    <source>
        <dbReference type="SAM" id="MobiDB-lite"/>
    </source>
</evidence>
<protein>
    <recommendedName>
        <fullName evidence="11">AP2/ERF domain-containing protein</fullName>
    </recommendedName>
</protein>
<dbReference type="GO" id="GO:0009873">
    <property type="term" value="P:ethylene-activated signaling pathway"/>
    <property type="evidence" value="ECO:0007669"/>
    <property type="project" value="UniProtKB-KW"/>
</dbReference>
<feature type="compositionally biased region" description="Low complexity" evidence="10">
    <location>
        <begin position="378"/>
        <end position="396"/>
    </location>
</feature>
<evidence type="ECO:0000259" key="11">
    <source>
        <dbReference type="PROSITE" id="PS51032"/>
    </source>
</evidence>
<evidence type="ECO:0000256" key="5">
    <source>
        <dbReference type="ARBA" id="ARBA00023125"/>
    </source>
</evidence>
<dbReference type="InterPro" id="IPR051758">
    <property type="entry name" value="ERF/AP2-like"/>
</dbReference>
<reference evidence="12" key="1">
    <citation type="submission" date="2019-10" db="EMBL/GenBank/DDBJ databases">
        <authorList>
            <person name="Zhang R."/>
            <person name="Pan Y."/>
            <person name="Wang J."/>
            <person name="Ma R."/>
            <person name="Yu S."/>
        </authorList>
    </citation>
    <scope>NUCLEOTIDE SEQUENCE</scope>
    <source>
        <strain evidence="12">LA-IB0</strain>
        <tissue evidence="12">Leaf</tissue>
    </source>
</reference>
<dbReference type="Pfam" id="PF00847">
    <property type="entry name" value="AP2"/>
    <property type="match status" value="1"/>
</dbReference>
<keyword evidence="13" id="KW-1185">Reference proteome</keyword>
<comment type="similarity">
    <text evidence="9">Belongs to the AP2/ERF transcription factor family. ERF subfamily.</text>
</comment>
<evidence type="ECO:0000313" key="13">
    <source>
        <dbReference type="Proteomes" id="UP000826271"/>
    </source>
</evidence>
<feature type="region of interest" description="Disordered" evidence="10">
    <location>
        <begin position="352"/>
        <end position="415"/>
    </location>
</feature>
<evidence type="ECO:0000313" key="12">
    <source>
        <dbReference type="EMBL" id="KAG8369215.1"/>
    </source>
</evidence>
<dbReference type="InterPro" id="IPR036955">
    <property type="entry name" value="AP2/ERF_dom_sf"/>
</dbReference>
<keyword evidence="8" id="KW-0539">Nucleus</keyword>
<dbReference type="GO" id="GO:0003700">
    <property type="term" value="F:DNA-binding transcription factor activity"/>
    <property type="evidence" value="ECO:0007669"/>
    <property type="project" value="InterPro"/>
</dbReference>